<accession>A0A7R9GTH3</accession>
<gene>
    <name evidence="2" type="ORF">TCEB3V08_LOCUS3789</name>
</gene>
<feature type="domain" description="Amine oxidase" evidence="1">
    <location>
        <begin position="12"/>
        <end position="478"/>
    </location>
</feature>
<evidence type="ECO:0000259" key="1">
    <source>
        <dbReference type="Pfam" id="PF01593"/>
    </source>
</evidence>
<dbReference type="InterPro" id="IPR036188">
    <property type="entry name" value="FAD/NAD-bd_sf"/>
</dbReference>
<dbReference type="InterPro" id="IPR050281">
    <property type="entry name" value="Flavin_monoamine_oxidase"/>
</dbReference>
<dbReference type="Pfam" id="PF01593">
    <property type="entry name" value="Amino_oxidase"/>
    <property type="match status" value="2"/>
</dbReference>
<dbReference type="PANTHER" id="PTHR10742">
    <property type="entry name" value="FLAVIN MONOAMINE OXIDASE"/>
    <property type="match status" value="1"/>
</dbReference>
<dbReference type="EMBL" id="OC317429">
    <property type="protein sequence ID" value="CAD7396792.1"/>
    <property type="molecule type" value="Genomic_DNA"/>
</dbReference>
<dbReference type="InterPro" id="IPR002937">
    <property type="entry name" value="Amino_oxidase"/>
</dbReference>
<protein>
    <recommendedName>
        <fullName evidence="1">Amine oxidase domain-containing protein</fullName>
    </recommendedName>
</protein>
<dbReference type="GO" id="GO:0046592">
    <property type="term" value="F:polyamine oxidase activity"/>
    <property type="evidence" value="ECO:0007669"/>
    <property type="project" value="TreeGrafter"/>
</dbReference>
<dbReference type="Gene3D" id="3.50.50.60">
    <property type="entry name" value="FAD/NAD(P)-binding domain"/>
    <property type="match status" value="2"/>
</dbReference>
<feature type="domain" description="Amine oxidase" evidence="1">
    <location>
        <begin position="497"/>
        <end position="913"/>
    </location>
</feature>
<sequence>MNVKVLIVGAGVAGVAAASRLLEKGISDIVILEAEDRIGGRVHSTSFGGCTIDMGGQWVHGEKDNVVFEMASPLNLLADFALKLELSEFFDSSGDRVDSELSSKGLSLIHHINEESAEEMKVFPGSVGDYYTKMFAKIFKEENMQGTQHMVAKSVLEWCKKYQASLDGSDSCFNASGHGHVEYWACEGNQLLCWKQGGYNTVIDLLTRKLPDPQRELPVTSKVLLNKEVSSISWDHLTDNNSGQVVTECTDGSLYVSEHVIITTSLGVLKERVHSMFHPALPHFKITAIKGLGIGVVDKIFLKFPHRWWPKEGLSLNFLWTEKDTHSFNSRSSSKQYGGGKSWLQDVYGFHSIDSSSTVLLGWVIGRSALIMERLPETEVLDGCMELLQRFCGKTYNIPKAEQVTRSSWGSNPHFLGCYSYRSVDSDVLGVSASQLASPVVNSQGKEVLLFAGEATSDHHYSTVHGAIETGFREADRLASLYGSTQSCDVVIVGAGVAGLAAARTLLHSGIHNCVLLEVHKWYIYSSAQCCPGGRILSIPLDDEGSWIEMGAQWVHGEGNAVWELAHQRELLSDIISAEGEGLYLREDGVAISLGVVQEVSGEVARILEECENFALDLGARKDYPCSIGQHLNTRFRDYLDHCDYDEEGRQQRLQLLDWHSRFHVIDNSCTRLDQLSAKAFGNYCFTGGKDYMNFKHGYSSLVQSLADDLPSGMLRLNCPVEMVDWQGVSIGDDELKSLSKKLNGADSHPDEHPVSVTCCDGSQFVARHVILTCSLGYLKENHRTMFRPNLPTTMVRAIEDMGFDTINKIFLVYKDPWWSSDIRGFQLIWSQHSAEHESWSWVRDLTGFDVSPNHRAVLLGWIGGRGAEVMEDLSEEEVGQHCTQLLKRFTQRSNIPLPSQIIRCCWVSSPLPTDLDPPPTHAFIVSHCGVNGGCPVNLYILDKEGKLILKRNKIDKIFNDQPVMGNMGNRIKHQFKMKRGSSSLNKSRIKNKAITIWTATPEKAKLEFEPQVKQEKILKKEKLAENKMKRKRAGGEAISLFVEVTVTQLVHVMFPLVVLPAWRNLCSAIKLVGRR</sequence>
<name>A0A7R9GTH3_TIMCR</name>
<dbReference type="AlphaFoldDB" id="A0A7R9GTH3"/>
<dbReference type="SUPFAM" id="SSF51905">
    <property type="entry name" value="FAD/NAD(P)-binding domain"/>
    <property type="match status" value="2"/>
</dbReference>
<proteinExistence type="predicted"/>
<evidence type="ECO:0000313" key="2">
    <source>
        <dbReference type="EMBL" id="CAD7396792.1"/>
    </source>
</evidence>
<dbReference type="PANTHER" id="PTHR10742:SF398">
    <property type="entry name" value="AMINE OXIDASE DOMAIN-CONTAINING PROTEIN-RELATED"/>
    <property type="match status" value="1"/>
</dbReference>
<reference evidence="2" key="1">
    <citation type="submission" date="2020-11" db="EMBL/GenBank/DDBJ databases">
        <authorList>
            <person name="Tran Van P."/>
        </authorList>
    </citation>
    <scope>NUCLEOTIDE SEQUENCE</scope>
</reference>
<dbReference type="SUPFAM" id="SSF54373">
    <property type="entry name" value="FAD-linked reductases, C-terminal domain"/>
    <property type="match status" value="2"/>
</dbReference>
<organism evidence="2">
    <name type="scientific">Timema cristinae</name>
    <name type="common">Walking stick</name>
    <dbReference type="NCBI Taxonomy" id="61476"/>
    <lineage>
        <taxon>Eukaryota</taxon>
        <taxon>Metazoa</taxon>
        <taxon>Ecdysozoa</taxon>
        <taxon>Arthropoda</taxon>
        <taxon>Hexapoda</taxon>
        <taxon>Insecta</taxon>
        <taxon>Pterygota</taxon>
        <taxon>Neoptera</taxon>
        <taxon>Polyneoptera</taxon>
        <taxon>Phasmatodea</taxon>
        <taxon>Timematodea</taxon>
        <taxon>Timematoidea</taxon>
        <taxon>Timematidae</taxon>
        <taxon>Timema</taxon>
    </lineage>
</organism>
<dbReference type="Gene3D" id="3.90.660.10">
    <property type="match status" value="2"/>
</dbReference>